<dbReference type="EMBL" id="ABJD02000101">
    <property type="protein sequence ID" value="EDU58510.1"/>
    <property type="molecule type" value="Genomic_DNA"/>
</dbReference>
<dbReference type="InterPro" id="IPR040079">
    <property type="entry name" value="Glutathione_S-Trfase"/>
</dbReference>
<evidence type="ECO:0000256" key="3">
    <source>
        <dbReference type="RuleBase" id="RU003494"/>
    </source>
</evidence>
<dbReference type="Pfam" id="PF00043">
    <property type="entry name" value="GST_C"/>
    <property type="match status" value="1"/>
</dbReference>
<dbReference type="GO" id="GO:0016740">
    <property type="term" value="F:transferase activity"/>
    <property type="evidence" value="ECO:0007669"/>
    <property type="project" value="UniProtKB-KW"/>
</dbReference>
<dbReference type="InterPro" id="IPR036249">
    <property type="entry name" value="Thioredoxin-like_sf"/>
</dbReference>
<dbReference type="InterPro" id="IPR004045">
    <property type="entry name" value="Glutathione_S-Trfase_N"/>
</dbReference>
<evidence type="ECO:0000313" key="7">
    <source>
        <dbReference type="Proteomes" id="UP000004506"/>
    </source>
</evidence>
<reference evidence="7" key="2">
    <citation type="submission" date="2008-04" db="EMBL/GenBank/DDBJ databases">
        <title>Draft genome sequence of Providencia stuartii(ATCC 25827).</title>
        <authorList>
            <person name="Sudarsanam P."/>
            <person name="Ley R."/>
            <person name="Guruge J."/>
            <person name="Turnbaugh P.J."/>
            <person name="Mahowald M."/>
            <person name="Liep D."/>
            <person name="Gordon J."/>
        </authorList>
    </citation>
    <scope>NUCLEOTIDE SEQUENCE [LARGE SCALE GENOMIC DNA]</scope>
    <source>
        <strain evidence="7">ATCC 25827</strain>
    </source>
</reference>
<dbReference type="PROSITE" id="PS50405">
    <property type="entry name" value="GST_CTER"/>
    <property type="match status" value="1"/>
</dbReference>
<accession>A0AA86YHC9</accession>
<dbReference type="FunFam" id="3.40.30.10:FF:000039">
    <property type="entry name" value="Glutathione S-transferase domain"/>
    <property type="match status" value="1"/>
</dbReference>
<dbReference type="PANTHER" id="PTHR44051">
    <property type="entry name" value="GLUTATHIONE S-TRANSFERASE-RELATED"/>
    <property type="match status" value="1"/>
</dbReference>
<dbReference type="SUPFAM" id="SSF52833">
    <property type="entry name" value="Thioredoxin-like"/>
    <property type="match status" value="1"/>
</dbReference>
<dbReference type="InterPro" id="IPR010987">
    <property type="entry name" value="Glutathione-S-Trfase_C-like"/>
</dbReference>
<comment type="caution">
    <text evidence="6">The sequence shown here is derived from an EMBL/GenBank/DDBJ whole genome shotgun (WGS) entry which is preliminary data.</text>
</comment>
<reference evidence="6 7" key="3">
    <citation type="submission" date="2008-05" db="EMBL/GenBank/DDBJ databases">
        <authorList>
            <person name="Fulton L."/>
            <person name="Clifton S."/>
            <person name="Fulton B."/>
            <person name="Xu J."/>
            <person name="Minx P."/>
            <person name="Pepin K.H."/>
            <person name="Johnson M."/>
            <person name="Thiruvilangam P."/>
            <person name="Bhonagiri V."/>
            <person name="Nash W.E."/>
            <person name="Mardis E.R."/>
            <person name="Wilson R.K."/>
        </authorList>
    </citation>
    <scope>NUCLEOTIDE SEQUENCE [LARGE SCALE GENOMIC DNA]</scope>
    <source>
        <strain evidence="6 7">ATCC 25827</strain>
    </source>
</reference>
<dbReference type="PANTHER" id="PTHR44051:SF19">
    <property type="entry name" value="DISULFIDE-BOND OXIDOREDUCTASE YFCG"/>
    <property type="match status" value="1"/>
</dbReference>
<dbReference type="AlphaFoldDB" id="A0AA86YHC9"/>
<dbReference type="SFLD" id="SFLDS00019">
    <property type="entry name" value="Glutathione_Transferase_(cytos"/>
    <property type="match status" value="1"/>
</dbReference>
<dbReference type="InterPro" id="IPR004046">
    <property type="entry name" value="GST_C"/>
</dbReference>
<reference evidence="7" key="1">
    <citation type="submission" date="2008-04" db="EMBL/GenBank/DDBJ databases">
        <title>Draft genome sequence of Providencia stuartii (ATCC 25827).</title>
        <authorList>
            <person name="Sudarsanam P."/>
            <person name="Ley R."/>
            <person name="Guruge J."/>
            <person name="Turnbaugh P.J."/>
            <person name="Mahowald M."/>
            <person name="Liep D."/>
            <person name="Gordon J."/>
        </authorList>
    </citation>
    <scope>NUCLEOTIDE SEQUENCE [LARGE SCALE GENOMIC DNA]</scope>
    <source>
        <strain evidence="7">ATCC 25827</strain>
    </source>
</reference>
<name>A0AA86YHC9_PROST</name>
<dbReference type="SUPFAM" id="SSF47616">
    <property type="entry name" value="GST C-terminal domain-like"/>
    <property type="match status" value="1"/>
</dbReference>
<feature type="domain" description="GST N-terminal" evidence="4">
    <location>
        <begin position="4"/>
        <end position="85"/>
    </location>
</feature>
<dbReference type="InterPro" id="IPR036282">
    <property type="entry name" value="Glutathione-S-Trfase_C_sf"/>
</dbReference>
<comment type="similarity">
    <text evidence="1 3">Belongs to the GST superfamily.</text>
</comment>
<organism evidence="6 7">
    <name type="scientific">Providencia stuartii ATCC 25827</name>
    <dbReference type="NCBI Taxonomy" id="471874"/>
    <lineage>
        <taxon>Bacteria</taxon>
        <taxon>Pseudomonadati</taxon>
        <taxon>Pseudomonadota</taxon>
        <taxon>Gammaproteobacteria</taxon>
        <taxon>Enterobacterales</taxon>
        <taxon>Morganellaceae</taxon>
        <taxon>Providencia</taxon>
    </lineage>
</organism>
<dbReference type="SFLD" id="SFLDG00358">
    <property type="entry name" value="Main_(cytGST)"/>
    <property type="match status" value="1"/>
</dbReference>
<dbReference type="Gene3D" id="1.20.1050.10">
    <property type="match status" value="1"/>
</dbReference>
<feature type="domain" description="GST C-terminal" evidence="5">
    <location>
        <begin position="91"/>
        <end position="211"/>
    </location>
</feature>
<protein>
    <submittedName>
        <fullName evidence="6">Glutathione S-transferase, C-terminal domain protein</fullName>
    </submittedName>
</protein>
<dbReference type="Proteomes" id="UP000004506">
    <property type="component" value="Unassembled WGS sequence"/>
</dbReference>
<evidence type="ECO:0000259" key="5">
    <source>
        <dbReference type="PROSITE" id="PS50405"/>
    </source>
</evidence>
<proteinExistence type="inferred from homology"/>
<gene>
    <name evidence="6" type="ORF">PROSTU_01685</name>
</gene>
<evidence type="ECO:0000256" key="1">
    <source>
        <dbReference type="ARBA" id="ARBA00007409"/>
    </source>
</evidence>
<dbReference type="SFLD" id="SFLDG01150">
    <property type="entry name" value="Main.1:_Beta-like"/>
    <property type="match status" value="1"/>
</dbReference>
<evidence type="ECO:0000259" key="4">
    <source>
        <dbReference type="PROSITE" id="PS50404"/>
    </source>
</evidence>
<dbReference type="CDD" id="cd03047">
    <property type="entry name" value="GST_N_2"/>
    <property type="match status" value="1"/>
</dbReference>
<dbReference type="Pfam" id="PF02798">
    <property type="entry name" value="GST_N"/>
    <property type="match status" value="1"/>
</dbReference>
<dbReference type="Gene3D" id="3.40.30.10">
    <property type="entry name" value="Glutaredoxin"/>
    <property type="match status" value="1"/>
</dbReference>
<dbReference type="PROSITE" id="PS50404">
    <property type="entry name" value="GST_NTER"/>
    <property type="match status" value="1"/>
</dbReference>
<evidence type="ECO:0000256" key="2">
    <source>
        <dbReference type="ARBA" id="ARBA00022679"/>
    </source>
</evidence>
<keyword evidence="2" id="KW-0808">Transferase</keyword>
<evidence type="ECO:0000313" key="6">
    <source>
        <dbReference type="EMBL" id="EDU58510.1"/>
    </source>
</evidence>
<sequence>MGKTMLTVWGRKNSSNVKKVLWCLEELNVAYHQKDVGGPFGGLDTPEYKKMNPNSTIPTLQDDDFTLWESNTILRYLTEKFDHSHLLVPQNLQEKAAADKWLDWGCGSLFDNIKQMMNKIVRVSPDERDPETVRTIYHNIEKLLKIADEALATQPYFSGQQFGIADIAIAPLFYPWHEIVTERPEFPHLERWYSQLTTRPAFQKIVMIPLK</sequence>